<accession>A0A2D2B1J4</accession>
<keyword evidence="1" id="KW-0808">Transferase</keyword>
<proteinExistence type="predicted"/>
<dbReference type="PROSITE" id="PS51464">
    <property type="entry name" value="SIS"/>
    <property type="match status" value="2"/>
</dbReference>
<dbReference type="GO" id="GO:0097367">
    <property type="term" value="F:carbohydrate derivative binding"/>
    <property type="evidence" value="ECO:0007669"/>
    <property type="project" value="InterPro"/>
</dbReference>
<dbReference type="CDD" id="cd05009">
    <property type="entry name" value="SIS_GlmS_GlmD_2"/>
    <property type="match status" value="1"/>
</dbReference>
<dbReference type="GO" id="GO:1901135">
    <property type="term" value="P:carbohydrate derivative metabolic process"/>
    <property type="evidence" value="ECO:0007669"/>
    <property type="project" value="InterPro"/>
</dbReference>
<keyword evidence="5" id="KW-1185">Reference proteome</keyword>
<dbReference type="PANTHER" id="PTHR10937">
    <property type="entry name" value="GLUCOSAMINE--FRUCTOSE-6-PHOSPHATE AMINOTRANSFERASE, ISOMERIZING"/>
    <property type="match status" value="1"/>
</dbReference>
<gene>
    <name evidence="4" type="ORF">CSW64_17915</name>
</gene>
<dbReference type="Gene3D" id="3.40.50.10490">
    <property type="entry name" value="Glucose-6-phosphate isomerase like protein, domain 1"/>
    <property type="match status" value="2"/>
</dbReference>
<dbReference type="PANTHER" id="PTHR10937:SF8">
    <property type="entry name" value="AMINOTRANSFERASE-RELATED"/>
    <property type="match status" value="1"/>
</dbReference>
<dbReference type="GO" id="GO:0008483">
    <property type="term" value="F:transaminase activity"/>
    <property type="evidence" value="ECO:0007669"/>
    <property type="project" value="UniProtKB-KW"/>
</dbReference>
<evidence type="ECO:0000259" key="3">
    <source>
        <dbReference type="PROSITE" id="PS51464"/>
    </source>
</evidence>
<evidence type="ECO:0000313" key="4">
    <source>
        <dbReference type="EMBL" id="ATQ44129.1"/>
    </source>
</evidence>
<protein>
    <submittedName>
        <fullName evidence="4">Iron dicitrate transport regulator FecR</fullName>
    </submittedName>
</protein>
<feature type="domain" description="SIS" evidence="3">
    <location>
        <begin position="207"/>
        <end position="341"/>
    </location>
</feature>
<dbReference type="InterPro" id="IPR046348">
    <property type="entry name" value="SIS_dom_sf"/>
</dbReference>
<keyword evidence="1" id="KW-0032">Aminotransferase</keyword>
<keyword evidence="2" id="KW-0677">Repeat</keyword>
<reference evidence="4 5" key="1">
    <citation type="submission" date="2017-10" db="EMBL/GenBank/DDBJ databases">
        <title>Genome sequence of Caulobacter mirabilis FWC38.</title>
        <authorList>
            <person name="Fiebig A."/>
            <person name="Crosson S."/>
        </authorList>
    </citation>
    <scope>NUCLEOTIDE SEQUENCE [LARGE SCALE GENOMIC DNA]</scope>
    <source>
        <strain evidence="4 5">FWC 38</strain>
    </source>
</reference>
<dbReference type="Pfam" id="PF01380">
    <property type="entry name" value="SIS"/>
    <property type="match status" value="2"/>
</dbReference>
<dbReference type="KEGG" id="cmb:CSW64_17915"/>
<evidence type="ECO:0000313" key="5">
    <source>
        <dbReference type="Proteomes" id="UP000228945"/>
    </source>
</evidence>
<dbReference type="InterPro" id="IPR001347">
    <property type="entry name" value="SIS_dom"/>
</dbReference>
<dbReference type="InterPro" id="IPR035466">
    <property type="entry name" value="GlmS/AgaS_SIS"/>
</dbReference>
<dbReference type="InterPro" id="IPR035490">
    <property type="entry name" value="GlmS/FrlB_SIS"/>
</dbReference>
<dbReference type="SUPFAM" id="SSF53697">
    <property type="entry name" value="SIS domain"/>
    <property type="match status" value="1"/>
</dbReference>
<sequence>MESSNVKRNPGSPEGSRMFLETAQAPGAVAGQLEINGERMARLGARLREMNPRAVVTCARGSSDHAATYGRYLLEMRAGVLTSSFSPSVSSVYARTPNFEGVVYLAISQSGRSPDLLAATEAAKKAGAYVVVLVNDINAPLAELADEAIPLRAGPETSVAATKSYITSLTALANLAAAWTDDKALLCALDQLPEQLTEALALDWSPAVEALAPATNLFVIGRGPGFGVAQEAALKLKETCGLHAEAFSAAEVAHGPRALVKPGFPTLVFAQDDETRAGVEATAADLAARGANMLFAGVNGPEGALPALAAHPALEPILMIQSFYRMANALSFRRGFDPDQPPNLRKVTETR</sequence>
<evidence type="ECO:0000256" key="2">
    <source>
        <dbReference type="ARBA" id="ARBA00022737"/>
    </source>
</evidence>
<dbReference type="RefSeq" id="WP_099623377.1">
    <property type="nucleotide sequence ID" value="NZ_CP024201.1"/>
</dbReference>
<dbReference type="Proteomes" id="UP000228945">
    <property type="component" value="Chromosome"/>
</dbReference>
<evidence type="ECO:0000256" key="1">
    <source>
        <dbReference type="ARBA" id="ARBA00022576"/>
    </source>
</evidence>
<dbReference type="EMBL" id="CP024201">
    <property type="protein sequence ID" value="ATQ44129.1"/>
    <property type="molecule type" value="Genomic_DNA"/>
</dbReference>
<dbReference type="OrthoDB" id="9761808at2"/>
<name>A0A2D2B1J4_9CAUL</name>
<dbReference type="AlphaFoldDB" id="A0A2D2B1J4"/>
<dbReference type="CDD" id="cd05008">
    <property type="entry name" value="SIS_GlmS_GlmD_1"/>
    <property type="match status" value="1"/>
</dbReference>
<organism evidence="4 5">
    <name type="scientific">Caulobacter mirabilis</name>
    <dbReference type="NCBI Taxonomy" id="69666"/>
    <lineage>
        <taxon>Bacteria</taxon>
        <taxon>Pseudomonadati</taxon>
        <taxon>Pseudomonadota</taxon>
        <taxon>Alphaproteobacteria</taxon>
        <taxon>Caulobacterales</taxon>
        <taxon>Caulobacteraceae</taxon>
        <taxon>Caulobacter</taxon>
    </lineage>
</organism>
<feature type="domain" description="SIS" evidence="3">
    <location>
        <begin position="43"/>
        <end position="186"/>
    </location>
</feature>